<feature type="domain" description="TonB-dependent receptor-like beta-barrel" evidence="13">
    <location>
        <begin position="400"/>
        <end position="1002"/>
    </location>
</feature>
<dbReference type="InterPro" id="IPR023996">
    <property type="entry name" value="TonB-dep_OMP_SusC/RagA"/>
</dbReference>
<keyword evidence="3 10" id="KW-1134">Transmembrane beta strand</keyword>
<dbReference type="InterPro" id="IPR000531">
    <property type="entry name" value="Beta-barrel_TonB"/>
</dbReference>
<evidence type="ECO:0000256" key="6">
    <source>
        <dbReference type="ARBA" id="ARBA00023077"/>
    </source>
</evidence>
<evidence type="ECO:0000256" key="3">
    <source>
        <dbReference type="ARBA" id="ARBA00022452"/>
    </source>
</evidence>
<dbReference type="GO" id="GO:0044718">
    <property type="term" value="P:siderophore transmembrane transport"/>
    <property type="evidence" value="ECO:0007669"/>
    <property type="project" value="TreeGrafter"/>
</dbReference>
<keyword evidence="9 10" id="KW-0998">Cell outer membrane</keyword>
<sequence>MLKSPTYLFKWHTVALLFCFLLISTLTFAQQSISGTVIGETKEPLIGVSIVVKGTTSGSVTDANGNFTLQASPTDVLVFSYIGYASQEVPVGARSTFAITLAPDTQVLQEMLVVGYTTQSKKLATGSMSQVKTEEALAVPISNAGEALQGRAAGVTVVAGGQPGSTPVIRVRGFGSTNNNGPLYIIDGMQTTDGSVLAQINPNDIASMNVLKDASAAIYGARASNGVIIISTKTGKLNAKPVVSLNTYYGFQEASNIPELLNSQQLGEVFWQSYRNDGVTPSHPQYGSGPNPVVPEYIRGNPTLPYNALTNRLTRARTGNDWLDEIFQKGVLQNYDLSVQGGGQSSRYLLSLGYQNREGVQLNTGFERFATRLNSEIDATDHIRFGEHLSFAYSDQLAQNQVQGAVGNSPLIPNYDEGGNFAGAGPSGAAGLNNLVTPLANLERGKDNFNRNFRFIGDAYVEVDFFKNFVAKSSIGVNFNNNFAHAVVRKSPEASEPVTTTALNEIQSNTSSWVWTNTLRYNKQLGDHNINLLAGAEAVNESLRLSNVRIENFLLEDADYLILGTGSNAPNIAESRWEQNTLYSYFFNADYAFKGKYLASASIRRDKTSRFANGNNTGVFPSGSIGWIVSEENFMKGLPAISLLKLRASYGRLGNQSIPIPNPYINIYQANQQYSFYSIQNGTISTGTMLSTLGNPNLRWETSIQKNIGLDLGFLNNDATFSIDVYNKATKDMIISSPLPSTATDAIAPYINAGKVTNKGFDMSLGYGNFSKTASALKWDLSLNLSAYRNKLVSLNDANPKAFLSGANFYNGIITRNSSGQPISYYYGRDVIGIFQSAEEVAAAPTQGFASPAAGVGRFRYRDVDGNGIINDADRTNLGNPHPDFTYGLNANFAYKRFNLTMFFQGSQGNEIYNFLKVYTDFGTFFNGNRSVRVLDAWTETNRDATLPKVGTGVKNSESAPNSYYVEDGSYLRLKNLQVGYNFEVPPLGVKNARVYLQGTNLFTITKYTGIDPETGATGGSDLTFGVDAGVFPIARAYTLGVNFSF</sequence>
<name>A0A369QRI8_9BACT</name>
<keyword evidence="4 10" id="KW-0812">Transmembrane</keyword>
<dbReference type="Proteomes" id="UP000253919">
    <property type="component" value="Unassembled WGS sequence"/>
</dbReference>
<keyword evidence="7 10" id="KW-0472">Membrane</keyword>
<dbReference type="OrthoDB" id="9768177at2"/>
<evidence type="ECO:0000256" key="10">
    <source>
        <dbReference type="PROSITE-ProRule" id="PRU01360"/>
    </source>
</evidence>
<comment type="caution">
    <text evidence="15">The sequence shown here is derived from an EMBL/GenBank/DDBJ whole genome shotgun (WGS) entry which is preliminary data.</text>
</comment>
<feature type="signal peptide" evidence="12">
    <location>
        <begin position="1"/>
        <end position="29"/>
    </location>
</feature>
<dbReference type="RefSeq" id="WP_115374804.1">
    <property type="nucleotide sequence ID" value="NZ_QASA01000001.1"/>
</dbReference>
<dbReference type="Gene3D" id="2.170.130.10">
    <property type="entry name" value="TonB-dependent receptor, plug domain"/>
    <property type="match status" value="1"/>
</dbReference>
<evidence type="ECO:0000259" key="14">
    <source>
        <dbReference type="Pfam" id="PF07715"/>
    </source>
</evidence>
<dbReference type="Gene3D" id="2.40.170.20">
    <property type="entry name" value="TonB-dependent receptor, beta-barrel domain"/>
    <property type="match status" value="1"/>
</dbReference>
<dbReference type="InterPro" id="IPR012910">
    <property type="entry name" value="Plug_dom"/>
</dbReference>
<dbReference type="FunFam" id="2.60.40.1120:FF:000003">
    <property type="entry name" value="Outer membrane protein Omp121"/>
    <property type="match status" value="1"/>
</dbReference>
<evidence type="ECO:0000259" key="13">
    <source>
        <dbReference type="Pfam" id="PF00593"/>
    </source>
</evidence>
<protein>
    <submittedName>
        <fullName evidence="15">TonB-dependent receptor SusC</fullName>
    </submittedName>
</protein>
<keyword evidence="6 11" id="KW-0798">TonB box</keyword>
<dbReference type="Pfam" id="PF13715">
    <property type="entry name" value="CarbopepD_reg_2"/>
    <property type="match status" value="1"/>
</dbReference>
<dbReference type="NCBIfam" id="TIGR04057">
    <property type="entry name" value="SusC_RagA_signa"/>
    <property type="match status" value="1"/>
</dbReference>
<feature type="chain" id="PRO_5016900879" evidence="12">
    <location>
        <begin position="30"/>
        <end position="1046"/>
    </location>
</feature>
<dbReference type="PANTHER" id="PTHR30069">
    <property type="entry name" value="TONB-DEPENDENT OUTER MEMBRANE RECEPTOR"/>
    <property type="match status" value="1"/>
</dbReference>
<evidence type="ECO:0000256" key="2">
    <source>
        <dbReference type="ARBA" id="ARBA00022448"/>
    </source>
</evidence>
<keyword evidence="5 12" id="KW-0732">Signal</keyword>
<evidence type="ECO:0000256" key="4">
    <source>
        <dbReference type="ARBA" id="ARBA00022692"/>
    </source>
</evidence>
<feature type="domain" description="TonB-dependent receptor plug" evidence="14">
    <location>
        <begin position="123"/>
        <end position="227"/>
    </location>
</feature>
<dbReference type="Gene3D" id="2.60.40.1120">
    <property type="entry name" value="Carboxypeptidase-like, regulatory domain"/>
    <property type="match status" value="1"/>
</dbReference>
<dbReference type="SUPFAM" id="SSF49464">
    <property type="entry name" value="Carboxypeptidase regulatory domain-like"/>
    <property type="match status" value="1"/>
</dbReference>
<dbReference type="InterPro" id="IPR039426">
    <property type="entry name" value="TonB-dep_rcpt-like"/>
</dbReference>
<dbReference type="GO" id="GO:0015344">
    <property type="term" value="F:siderophore uptake transmembrane transporter activity"/>
    <property type="evidence" value="ECO:0007669"/>
    <property type="project" value="TreeGrafter"/>
</dbReference>
<proteinExistence type="inferred from homology"/>
<evidence type="ECO:0000256" key="11">
    <source>
        <dbReference type="RuleBase" id="RU003357"/>
    </source>
</evidence>
<gene>
    <name evidence="15" type="ORF">AHMF7616_04488</name>
</gene>
<evidence type="ECO:0000313" key="15">
    <source>
        <dbReference type="EMBL" id="RDC65857.1"/>
    </source>
</evidence>
<evidence type="ECO:0000256" key="1">
    <source>
        <dbReference type="ARBA" id="ARBA00004571"/>
    </source>
</evidence>
<dbReference type="InterPro" id="IPR023997">
    <property type="entry name" value="TonB-dep_OMP_SusC/RagA_CS"/>
</dbReference>
<keyword evidence="2 10" id="KW-0813">Transport</keyword>
<evidence type="ECO:0000256" key="8">
    <source>
        <dbReference type="ARBA" id="ARBA00023170"/>
    </source>
</evidence>
<dbReference type="EMBL" id="QASA01000001">
    <property type="protein sequence ID" value="RDC65857.1"/>
    <property type="molecule type" value="Genomic_DNA"/>
</dbReference>
<dbReference type="PROSITE" id="PS52016">
    <property type="entry name" value="TONB_DEPENDENT_REC_3"/>
    <property type="match status" value="1"/>
</dbReference>
<dbReference type="PANTHER" id="PTHR30069:SF29">
    <property type="entry name" value="HEMOGLOBIN AND HEMOGLOBIN-HAPTOGLOBIN-BINDING PROTEIN 1-RELATED"/>
    <property type="match status" value="1"/>
</dbReference>
<reference evidence="15 16" key="1">
    <citation type="submission" date="2018-04" db="EMBL/GenBank/DDBJ databases">
        <title>Adhaeribacter sp. HMF7616 genome sequencing and assembly.</title>
        <authorList>
            <person name="Kang H."/>
            <person name="Kang J."/>
            <person name="Cha I."/>
            <person name="Kim H."/>
            <person name="Joh K."/>
        </authorList>
    </citation>
    <scope>NUCLEOTIDE SEQUENCE [LARGE SCALE GENOMIC DNA]</scope>
    <source>
        <strain evidence="15 16">HMF7616</strain>
    </source>
</reference>
<dbReference type="SUPFAM" id="SSF56935">
    <property type="entry name" value="Porins"/>
    <property type="match status" value="1"/>
</dbReference>
<comment type="similarity">
    <text evidence="10 11">Belongs to the TonB-dependent receptor family.</text>
</comment>
<dbReference type="NCBIfam" id="TIGR04056">
    <property type="entry name" value="OMP_RagA_SusC"/>
    <property type="match status" value="1"/>
</dbReference>
<accession>A0A369QRI8</accession>
<keyword evidence="16" id="KW-1185">Reference proteome</keyword>
<organism evidence="15 16">
    <name type="scientific">Adhaeribacter pallidiroseus</name>
    <dbReference type="NCBI Taxonomy" id="2072847"/>
    <lineage>
        <taxon>Bacteria</taxon>
        <taxon>Pseudomonadati</taxon>
        <taxon>Bacteroidota</taxon>
        <taxon>Cytophagia</taxon>
        <taxon>Cytophagales</taxon>
        <taxon>Hymenobacteraceae</taxon>
        <taxon>Adhaeribacter</taxon>
    </lineage>
</organism>
<dbReference type="Pfam" id="PF07715">
    <property type="entry name" value="Plug"/>
    <property type="match status" value="1"/>
</dbReference>
<evidence type="ECO:0000313" key="16">
    <source>
        <dbReference type="Proteomes" id="UP000253919"/>
    </source>
</evidence>
<dbReference type="AlphaFoldDB" id="A0A369QRI8"/>
<evidence type="ECO:0000256" key="5">
    <source>
        <dbReference type="ARBA" id="ARBA00022729"/>
    </source>
</evidence>
<dbReference type="InterPro" id="IPR036942">
    <property type="entry name" value="Beta-barrel_TonB_sf"/>
</dbReference>
<evidence type="ECO:0000256" key="12">
    <source>
        <dbReference type="SAM" id="SignalP"/>
    </source>
</evidence>
<dbReference type="InterPro" id="IPR008969">
    <property type="entry name" value="CarboxyPept-like_regulatory"/>
</dbReference>
<dbReference type="InterPro" id="IPR037066">
    <property type="entry name" value="Plug_dom_sf"/>
</dbReference>
<evidence type="ECO:0000256" key="9">
    <source>
        <dbReference type="ARBA" id="ARBA00023237"/>
    </source>
</evidence>
<keyword evidence="8 15" id="KW-0675">Receptor</keyword>
<evidence type="ECO:0000256" key="7">
    <source>
        <dbReference type="ARBA" id="ARBA00023136"/>
    </source>
</evidence>
<comment type="subcellular location">
    <subcellularLocation>
        <location evidence="1 10">Cell outer membrane</location>
        <topology evidence="1 10">Multi-pass membrane protein</topology>
    </subcellularLocation>
</comment>
<dbReference type="GO" id="GO:0009279">
    <property type="term" value="C:cell outer membrane"/>
    <property type="evidence" value="ECO:0007669"/>
    <property type="project" value="UniProtKB-SubCell"/>
</dbReference>
<dbReference type="Pfam" id="PF00593">
    <property type="entry name" value="TonB_dep_Rec_b-barrel"/>
    <property type="match status" value="1"/>
</dbReference>